<feature type="signal peptide" evidence="1">
    <location>
        <begin position="1"/>
        <end position="20"/>
    </location>
</feature>
<feature type="chain" id="PRO_5045138170" evidence="1">
    <location>
        <begin position="21"/>
        <end position="83"/>
    </location>
</feature>
<evidence type="ECO:0000313" key="2">
    <source>
        <dbReference type="EMBL" id="MEN0579357.1"/>
    </source>
</evidence>
<sequence length="83" mass="8849">MKITQILAISLSVISGSAMAFQAKDKDPAEFTRQQVRGAEFAIYDQAISSQGMPGFSQPGSCAATPVSGCNCPFCTMLRSQRI</sequence>
<keyword evidence="3" id="KW-1185">Reference proteome</keyword>
<organism evidence="2 3">
    <name type="scientific">Phytobacter palmae</name>
    <dbReference type="NCBI Taxonomy" id="1855371"/>
    <lineage>
        <taxon>Bacteria</taxon>
        <taxon>Pseudomonadati</taxon>
        <taxon>Pseudomonadota</taxon>
        <taxon>Gammaproteobacteria</taxon>
        <taxon>Enterobacterales</taxon>
        <taxon>Enterobacteriaceae</taxon>
        <taxon>Phytobacter</taxon>
    </lineage>
</organism>
<accession>A0ABU9V4K7</accession>
<evidence type="ECO:0000256" key="1">
    <source>
        <dbReference type="SAM" id="SignalP"/>
    </source>
</evidence>
<dbReference type="RefSeq" id="WP_343193749.1">
    <property type="nucleotide sequence ID" value="NZ_JBCIVJ010000006.1"/>
</dbReference>
<protein>
    <submittedName>
        <fullName evidence="2">Uncharacterized protein</fullName>
    </submittedName>
</protein>
<name>A0ABU9V4K7_9ENTR</name>
<gene>
    <name evidence="2" type="ORF">AAIG39_10080</name>
</gene>
<comment type="caution">
    <text evidence="2">The sequence shown here is derived from an EMBL/GenBank/DDBJ whole genome shotgun (WGS) entry which is preliminary data.</text>
</comment>
<dbReference type="Proteomes" id="UP001411173">
    <property type="component" value="Unassembled WGS sequence"/>
</dbReference>
<evidence type="ECO:0000313" key="3">
    <source>
        <dbReference type="Proteomes" id="UP001411173"/>
    </source>
</evidence>
<proteinExistence type="predicted"/>
<keyword evidence="1" id="KW-0732">Signal</keyword>
<reference evidence="2 3" key="1">
    <citation type="submission" date="2024-02" db="EMBL/GenBank/DDBJ databases">
        <title>Whole genome of MDR Enterobacteriaceae from southern Thailand.</title>
        <authorList>
            <person name="Surachat K."/>
        </authorList>
    </citation>
    <scope>NUCLEOTIDE SEQUENCE [LARGE SCALE GENOMIC DNA]</scope>
    <source>
        <strain evidence="2 3">PSU_29</strain>
    </source>
</reference>
<dbReference type="EMBL" id="JBCIVJ010000006">
    <property type="protein sequence ID" value="MEN0579357.1"/>
    <property type="molecule type" value="Genomic_DNA"/>
</dbReference>